<feature type="domain" description="Cytoskeleton protein RodZ-like C-terminal" evidence="3">
    <location>
        <begin position="258"/>
        <end position="326"/>
    </location>
</feature>
<dbReference type="PANTHER" id="PTHR34475">
    <property type="match status" value="1"/>
</dbReference>
<dbReference type="PANTHER" id="PTHR34475:SF1">
    <property type="entry name" value="CYTOSKELETON PROTEIN RODZ"/>
    <property type="match status" value="1"/>
</dbReference>
<evidence type="ECO:0000256" key="1">
    <source>
        <dbReference type="SAM" id="MobiDB-lite"/>
    </source>
</evidence>
<protein>
    <submittedName>
        <fullName evidence="4">RodZ family helix-turn-helix domain-containing protein</fullName>
    </submittedName>
</protein>
<proteinExistence type="predicted"/>
<comment type="caution">
    <text evidence="4">The sequence shown here is derived from an EMBL/GenBank/DDBJ whole genome shotgun (WGS) entry which is preliminary data.</text>
</comment>
<dbReference type="Pfam" id="PF13413">
    <property type="entry name" value="HTH_25"/>
    <property type="match status" value="1"/>
</dbReference>
<feature type="region of interest" description="Disordered" evidence="1">
    <location>
        <begin position="153"/>
        <end position="219"/>
    </location>
</feature>
<feature type="compositionally biased region" description="Basic and acidic residues" evidence="1">
    <location>
        <begin position="159"/>
        <end position="169"/>
    </location>
</feature>
<feature type="transmembrane region" description="Helical" evidence="2">
    <location>
        <begin position="120"/>
        <end position="143"/>
    </location>
</feature>
<keyword evidence="2" id="KW-1133">Transmembrane helix</keyword>
<keyword evidence="2" id="KW-0812">Transmembrane</keyword>
<accession>A0AAP6JEB7</accession>
<evidence type="ECO:0000313" key="4">
    <source>
        <dbReference type="EMBL" id="MEA5445426.1"/>
    </source>
</evidence>
<dbReference type="Proteomes" id="UP001302316">
    <property type="component" value="Unassembled WGS sequence"/>
</dbReference>
<dbReference type="Pfam" id="PF13464">
    <property type="entry name" value="RodZ_C"/>
    <property type="match status" value="1"/>
</dbReference>
<dbReference type="InterPro" id="IPR050400">
    <property type="entry name" value="Bact_Cytoskel_RodZ"/>
</dbReference>
<dbReference type="Gene3D" id="1.10.260.40">
    <property type="entry name" value="lambda repressor-like DNA-binding domains"/>
    <property type="match status" value="1"/>
</dbReference>
<dbReference type="InterPro" id="IPR010982">
    <property type="entry name" value="Lambda_DNA-bd_dom_sf"/>
</dbReference>
<dbReference type="GO" id="GO:0003677">
    <property type="term" value="F:DNA binding"/>
    <property type="evidence" value="ECO:0007669"/>
    <property type="project" value="InterPro"/>
</dbReference>
<organism evidence="4 5">
    <name type="scientific">Natronospira elongata</name>
    <dbReference type="NCBI Taxonomy" id="3110268"/>
    <lineage>
        <taxon>Bacteria</taxon>
        <taxon>Pseudomonadati</taxon>
        <taxon>Pseudomonadota</taxon>
        <taxon>Gammaproteobacteria</taxon>
        <taxon>Natronospirales</taxon>
        <taxon>Natronospiraceae</taxon>
        <taxon>Natronospira</taxon>
    </lineage>
</organism>
<keyword evidence="2" id="KW-0472">Membrane</keyword>
<feature type="compositionally biased region" description="Acidic residues" evidence="1">
    <location>
        <begin position="170"/>
        <end position="183"/>
    </location>
</feature>
<dbReference type="RefSeq" id="WP_346051055.1">
    <property type="nucleotide sequence ID" value="NZ_JAYGII010000010.1"/>
</dbReference>
<dbReference type="EMBL" id="JAYGII010000010">
    <property type="protein sequence ID" value="MEA5445426.1"/>
    <property type="molecule type" value="Genomic_DNA"/>
</dbReference>
<dbReference type="AlphaFoldDB" id="A0AAP6JEB7"/>
<sequence length="329" mass="36131">MTDEPSRGGSSDNQERPPDGSPGPGSRLRDQRESLGLTLEQVGQELRILPSILRALEEDRFEVLEAPIFVRGHLRNYARLLDLPAEEIVDAYNATLPSDSQPALELRGNAGPAMDSGTPAWVFTVAWIVVLAMLVMGGLWWYAGPHREPVSALDEAEERVEPVAERDEAVETVEDSPLTEEIDEGRAEPEEIEAEPSAVAEMEEESPAADPEQEPVAEADETLPAAAELLEPEVVAPDEPVADVIDEEGSRSLTVILDDDSWIEIYDDRDQRLYYGLAREGERVEVAGLAPISIFMGNAPAVSLEVDGEVWEFGDRIRRDNTARITVTP</sequence>
<feature type="region of interest" description="Disordered" evidence="1">
    <location>
        <begin position="1"/>
        <end position="30"/>
    </location>
</feature>
<evidence type="ECO:0000256" key="2">
    <source>
        <dbReference type="SAM" id="Phobius"/>
    </source>
</evidence>
<name>A0AAP6JEB7_9GAMM</name>
<reference evidence="4 5" key="1">
    <citation type="submission" date="2023-12" db="EMBL/GenBank/DDBJ databases">
        <title>Whole-genome sequencing of halo(alkali)philic microorganisms from hypersaline lakes.</title>
        <authorList>
            <person name="Sorokin D.Y."/>
            <person name="Merkel A.Y."/>
            <person name="Messina E."/>
            <person name="Yakimov M."/>
        </authorList>
    </citation>
    <scope>NUCLEOTIDE SEQUENCE [LARGE SCALE GENOMIC DNA]</scope>
    <source>
        <strain evidence="4 5">AB-CW1</strain>
    </source>
</reference>
<dbReference type="InterPro" id="IPR025194">
    <property type="entry name" value="RodZ-like_C"/>
</dbReference>
<feature type="compositionally biased region" description="Acidic residues" evidence="1">
    <location>
        <begin position="201"/>
        <end position="219"/>
    </location>
</feature>
<evidence type="ECO:0000313" key="5">
    <source>
        <dbReference type="Proteomes" id="UP001302316"/>
    </source>
</evidence>
<gene>
    <name evidence="4" type="ORF">VCB98_06300</name>
</gene>
<evidence type="ECO:0000259" key="3">
    <source>
        <dbReference type="Pfam" id="PF13464"/>
    </source>
</evidence>
<keyword evidence="5" id="KW-1185">Reference proteome</keyword>